<reference evidence="1 2" key="1">
    <citation type="journal article" date="2023" name="G3 (Bethesda)">
        <title>A chromosome-level genome assembly of Zasmidium syzygii isolated from banana leaves.</title>
        <authorList>
            <person name="van Westerhoven A.C."/>
            <person name="Mehrabi R."/>
            <person name="Talebi R."/>
            <person name="Steentjes M.B.F."/>
            <person name="Corcolon B."/>
            <person name="Chong P.A."/>
            <person name="Kema G.H.J."/>
            <person name="Seidl M.F."/>
        </authorList>
    </citation>
    <scope>NUCLEOTIDE SEQUENCE [LARGE SCALE GENOMIC DNA]</scope>
    <source>
        <strain evidence="1 2">P124</strain>
    </source>
</reference>
<evidence type="ECO:0000313" key="2">
    <source>
        <dbReference type="Proteomes" id="UP001305779"/>
    </source>
</evidence>
<organism evidence="1 2">
    <name type="scientific">Zasmidium cellare</name>
    <name type="common">Wine cellar mold</name>
    <name type="synonym">Racodium cellare</name>
    <dbReference type="NCBI Taxonomy" id="395010"/>
    <lineage>
        <taxon>Eukaryota</taxon>
        <taxon>Fungi</taxon>
        <taxon>Dikarya</taxon>
        <taxon>Ascomycota</taxon>
        <taxon>Pezizomycotina</taxon>
        <taxon>Dothideomycetes</taxon>
        <taxon>Dothideomycetidae</taxon>
        <taxon>Mycosphaerellales</taxon>
        <taxon>Mycosphaerellaceae</taxon>
        <taxon>Zasmidium</taxon>
    </lineage>
</organism>
<dbReference type="EMBL" id="JAXOVC010000010">
    <property type="protein sequence ID" value="KAK4496670.1"/>
    <property type="molecule type" value="Genomic_DNA"/>
</dbReference>
<dbReference type="Proteomes" id="UP001305779">
    <property type="component" value="Unassembled WGS sequence"/>
</dbReference>
<gene>
    <name evidence="1" type="ORF">PRZ48_012652</name>
</gene>
<comment type="caution">
    <text evidence="1">The sequence shown here is derived from an EMBL/GenBank/DDBJ whole genome shotgun (WGS) entry which is preliminary data.</text>
</comment>
<name>A0ABR0E5G5_ZASCE</name>
<accession>A0ABR0E5G5</accession>
<proteinExistence type="predicted"/>
<evidence type="ECO:0000313" key="1">
    <source>
        <dbReference type="EMBL" id="KAK4496670.1"/>
    </source>
</evidence>
<keyword evidence="2" id="KW-1185">Reference proteome</keyword>
<sequence>MDYIIPAVLLGTRPATDSSRNDSPPPYELVDPEMAQKRAYIERIQYCQTAGTFILLPVMLVLQVPFLRFSDKHFSPSVAKAIGTSYLRGRLAGSLAFAVADIVPYTGLEVTSVSSGLRVLEFEGQGTDSPAIYRKFLGDAAVLLWTIYEEERERAKLETAQKKAKPVNTPEEEEAALLALRGAASWDI</sequence>
<protein>
    <submittedName>
        <fullName evidence="1">Uncharacterized protein</fullName>
    </submittedName>
</protein>